<feature type="transmembrane region" description="Helical" evidence="1">
    <location>
        <begin position="30"/>
        <end position="53"/>
    </location>
</feature>
<dbReference type="AlphaFoldDB" id="A0A4Q0T872"/>
<name>A0A4Q0T872_9BACT</name>
<reference evidence="3" key="2">
    <citation type="submission" date="2019-02" db="EMBL/GenBank/DDBJ databases">
        <title>Granulicella sibirica sp. nov., a psychrotolerant acidobacterium isolated from an organic soil layer in forested tundra, West Siberia.</title>
        <authorList>
            <person name="Oshkin I.Y."/>
            <person name="Kulichevskaya I.S."/>
            <person name="Rijpstra W.I.C."/>
            <person name="Sinninghe Damste J.S."/>
            <person name="Rakitin A.L."/>
            <person name="Ravin N.V."/>
            <person name="Dedysh S.N."/>
        </authorList>
    </citation>
    <scope>NUCLEOTIDE SEQUENCE [LARGE SCALE GENOMIC DNA]</scope>
    <source>
        <strain evidence="3">AF10</strain>
    </source>
</reference>
<evidence type="ECO:0000313" key="3">
    <source>
        <dbReference type="Proteomes" id="UP000289437"/>
    </source>
</evidence>
<reference evidence="2 3" key="1">
    <citation type="submission" date="2018-11" db="EMBL/GenBank/DDBJ databases">
        <authorList>
            <person name="Mardanov A.V."/>
            <person name="Ravin N.V."/>
            <person name="Dedysh S.N."/>
        </authorList>
    </citation>
    <scope>NUCLEOTIDE SEQUENCE [LARGE SCALE GENOMIC DNA]</scope>
    <source>
        <strain evidence="2 3">AF10</strain>
    </source>
</reference>
<sequence>MMRSLTDFVSESFIWGVGITRPKERQRRFAAYYISACLAFAILSVVGFFLILVSRF</sequence>
<accession>A0A4Q0T872</accession>
<evidence type="ECO:0000256" key="1">
    <source>
        <dbReference type="SAM" id="Phobius"/>
    </source>
</evidence>
<organism evidence="2 3">
    <name type="scientific">Granulicella sibirica</name>
    <dbReference type="NCBI Taxonomy" id="2479048"/>
    <lineage>
        <taxon>Bacteria</taxon>
        <taxon>Pseudomonadati</taxon>
        <taxon>Acidobacteriota</taxon>
        <taxon>Terriglobia</taxon>
        <taxon>Terriglobales</taxon>
        <taxon>Acidobacteriaceae</taxon>
        <taxon>Granulicella</taxon>
    </lineage>
</organism>
<dbReference type="EMBL" id="RDSM01000001">
    <property type="protein sequence ID" value="RXH58239.1"/>
    <property type="molecule type" value="Genomic_DNA"/>
</dbReference>
<dbReference type="Proteomes" id="UP000289437">
    <property type="component" value="Unassembled WGS sequence"/>
</dbReference>
<evidence type="ECO:0000313" key="2">
    <source>
        <dbReference type="EMBL" id="RXH58239.1"/>
    </source>
</evidence>
<gene>
    <name evidence="2" type="ORF">GRAN_1549</name>
</gene>
<protein>
    <submittedName>
        <fullName evidence="2">Uncharacterized protein</fullName>
    </submittedName>
</protein>
<proteinExistence type="predicted"/>
<comment type="caution">
    <text evidence="2">The sequence shown here is derived from an EMBL/GenBank/DDBJ whole genome shotgun (WGS) entry which is preliminary data.</text>
</comment>
<keyword evidence="1" id="KW-0472">Membrane</keyword>
<keyword evidence="3" id="KW-1185">Reference proteome</keyword>
<keyword evidence="1" id="KW-1133">Transmembrane helix</keyword>
<keyword evidence="1" id="KW-0812">Transmembrane</keyword>